<dbReference type="VEuPathDB" id="FungiDB:P174DRAFT_368855"/>
<dbReference type="OrthoDB" id="47494at2759"/>
<sequence>MSGLPILIIGAGISGLTLAQYLHKSGVSFLIFERDSSIDIRTGGWGLTLHWGLPILREMLPEHIVARLPECSVNKEASESGDVGRFPFFDLSSGSALFEVPAAERLRVNRGRLRELLATGIDVKQWSKTVVDVTSTEESVTAHFEDGTSYKGSVLIACDGANSRIRKLAYPDSYQMNPLPVQLLGVTVRYSPEQAACFRAMDPYIFQGAHPESNVFLFFSFLDTPNNFDDSTDAYVCQIIVSWADNKNIPLPPDNAGRIALMKELTANWVEPFRSLVHNLPDDSEARAIRVQDWIFTPGKRLHPRVAMMGDSAHTMTMFRGEGANSAIADVRDLVRRINFASSLSYDSLRRSIQAYENDVFRRAEVSVLNSRQACLDAHDYPRILNGSPLVAKRVLDSEWHNHEDMKPPSISALSHCRELAIDGRSPTNRGYVPKL</sequence>
<dbReference type="RefSeq" id="XP_024684791.1">
    <property type="nucleotide sequence ID" value="XM_024822248.1"/>
</dbReference>
<organism evidence="6 7">
    <name type="scientific">Aspergillus novofumigatus (strain IBT 16806)</name>
    <dbReference type="NCBI Taxonomy" id="1392255"/>
    <lineage>
        <taxon>Eukaryota</taxon>
        <taxon>Fungi</taxon>
        <taxon>Dikarya</taxon>
        <taxon>Ascomycota</taxon>
        <taxon>Pezizomycotina</taxon>
        <taxon>Eurotiomycetes</taxon>
        <taxon>Eurotiomycetidae</taxon>
        <taxon>Eurotiales</taxon>
        <taxon>Aspergillaceae</taxon>
        <taxon>Aspergillus</taxon>
        <taxon>Aspergillus subgen. Fumigati</taxon>
    </lineage>
</organism>
<evidence type="ECO:0000256" key="5">
    <source>
        <dbReference type="ARBA" id="ARBA00023033"/>
    </source>
</evidence>
<protein>
    <submittedName>
        <fullName evidence="6">FAD binding domain protein</fullName>
    </submittedName>
</protein>
<keyword evidence="4" id="KW-0560">Oxidoreductase</keyword>
<evidence type="ECO:0000313" key="7">
    <source>
        <dbReference type="Proteomes" id="UP000234474"/>
    </source>
</evidence>
<name>A0A2I1CEZ1_ASPN1</name>
<dbReference type="GeneID" id="36529574"/>
<dbReference type="Proteomes" id="UP000234474">
    <property type="component" value="Unassembled WGS sequence"/>
</dbReference>
<keyword evidence="3" id="KW-0274">FAD</keyword>
<evidence type="ECO:0000256" key="1">
    <source>
        <dbReference type="ARBA" id="ARBA00001974"/>
    </source>
</evidence>
<dbReference type="GO" id="GO:0004497">
    <property type="term" value="F:monooxygenase activity"/>
    <property type="evidence" value="ECO:0007669"/>
    <property type="project" value="UniProtKB-KW"/>
</dbReference>
<keyword evidence="7" id="KW-1185">Reference proteome</keyword>
<comment type="caution">
    <text evidence="6">The sequence shown here is derived from an EMBL/GenBank/DDBJ whole genome shotgun (WGS) entry which is preliminary data.</text>
</comment>
<dbReference type="EMBL" id="MSZS01000003">
    <property type="protein sequence ID" value="PKX96196.1"/>
    <property type="molecule type" value="Genomic_DNA"/>
</dbReference>
<dbReference type="SUPFAM" id="SSF51905">
    <property type="entry name" value="FAD/NAD(P)-binding domain"/>
    <property type="match status" value="1"/>
</dbReference>
<dbReference type="PANTHER" id="PTHR47178">
    <property type="entry name" value="MONOOXYGENASE, FAD-BINDING"/>
    <property type="match status" value="1"/>
</dbReference>
<dbReference type="Pfam" id="PF13450">
    <property type="entry name" value="NAD_binding_8"/>
    <property type="match status" value="1"/>
</dbReference>
<dbReference type="InterPro" id="IPR036188">
    <property type="entry name" value="FAD/NAD-bd_sf"/>
</dbReference>
<dbReference type="PRINTS" id="PR00420">
    <property type="entry name" value="RNGMNOXGNASE"/>
</dbReference>
<evidence type="ECO:0000256" key="4">
    <source>
        <dbReference type="ARBA" id="ARBA00023002"/>
    </source>
</evidence>
<proteinExistence type="predicted"/>
<evidence type="ECO:0000256" key="3">
    <source>
        <dbReference type="ARBA" id="ARBA00022827"/>
    </source>
</evidence>
<dbReference type="AlphaFoldDB" id="A0A2I1CEZ1"/>
<dbReference type="Gene3D" id="3.50.50.60">
    <property type="entry name" value="FAD/NAD(P)-binding domain"/>
    <property type="match status" value="1"/>
</dbReference>
<evidence type="ECO:0000256" key="2">
    <source>
        <dbReference type="ARBA" id="ARBA00022630"/>
    </source>
</evidence>
<evidence type="ECO:0000313" key="6">
    <source>
        <dbReference type="EMBL" id="PKX96196.1"/>
    </source>
</evidence>
<gene>
    <name evidence="6" type="ORF">P174DRAFT_368855</name>
</gene>
<comment type="cofactor">
    <cofactor evidence="1">
        <name>FAD</name>
        <dbReference type="ChEBI" id="CHEBI:57692"/>
    </cofactor>
</comment>
<dbReference type="PANTHER" id="PTHR47178:SF1">
    <property type="entry name" value="FAD-BINDING DOMAIN-CONTAINING PROTEIN-RELATED"/>
    <property type="match status" value="1"/>
</dbReference>
<reference evidence="7" key="1">
    <citation type="journal article" date="2018" name="Proc. Natl. Acad. Sci. U.S.A.">
        <title>Linking secondary metabolites to gene clusters through genome sequencing of six diverse Aspergillus species.</title>
        <authorList>
            <person name="Kaerboelling I."/>
            <person name="Vesth T.C."/>
            <person name="Frisvad J.C."/>
            <person name="Nybo J.L."/>
            <person name="Theobald S."/>
            <person name="Kuo A."/>
            <person name="Bowyer P."/>
            <person name="Matsuda Y."/>
            <person name="Mondo S."/>
            <person name="Lyhne E.K."/>
            <person name="Kogle M.E."/>
            <person name="Clum A."/>
            <person name="Lipzen A."/>
            <person name="Salamov A."/>
            <person name="Ngan C.Y."/>
            <person name="Daum C."/>
            <person name="Chiniquy J."/>
            <person name="Barry K."/>
            <person name="LaButti K."/>
            <person name="Haridas S."/>
            <person name="Simmons B.A."/>
            <person name="Magnuson J.K."/>
            <person name="Mortensen U.H."/>
            <person name="Larsen T.O."/>
            <person name="Grigoriev I.V."/>
            <person name="Baker S.E."/>
            <person name="Andersen M.R."/>
        </authorList>
    </citation>
    <scope>NUCLEOTIDE SEQUENCE [LARGE SCALE GENOMIC DNA]</scope>
    <source>
        <strain evidence="7">IBT 16806</strain>
    </source>
</reference>
<keyword evidence="2" id="KW-0285">Flavoprotein</keyword>
<accession>A0A2I1CEZ1</accession>
<keyword evidence="5" id="KW-0503">Monooxygenase</keyword>
<dbReference type="OMA" id="WGLTLNW"/>
<dbReference type="STRING" id="1392255.A0A2I1CEZ1"/>